<evidence type="ECO:0000256" key="1">
    <source>
        <dbReference type="ARBA" id="ARBA00004429"/>
    </source>
</evidence>
<organism evidence="11 12">
    <name type="scientific">Methylobacterium brachythecii</name>
    <dbReference type="NCBI Taxonomy" id="1176177"/>
    <lineage>
        <taxon>Bacteria</taxon>
        <taxon>Pseudomonadati</taxon>
        <taxon>Pseudomonadota</taxon>
        <taxon>Alphaproteobacteria</taxon>
        <taxon>Hyphomicrobiales</taxon>
        <taxon>Methylobacteriaceae</taxon>
        <taxon>Methylobacterium</taxon>
    </lineage>
</organism>
<accession>A0A7W6F6L3</accession>
<feature type="transmembrane region" description="Helical" evidence="6">
    <location>
        <begin position="305"/>
        <end position="325"/>
    </location>
</feature>
<reference evidence="11 12" key="3">
    <citation type="submission" date="2020-08" db="EMBL/GenBank/DDBJ databases">
        <title>Genomic Encyclopedia of Type Strains, Phase IV (KMG-IV): sequencing the most valuable type-strain genomes for metagenomic binning, comparative biology and taxonomic classification.</title>
        <authorList>
            <person name="Goeker M."/>
        </authorList>
    </citation>
    <scope>NUCLEOTIDE SEQUENCE [LARGE SCALE GENOMIC DNA]</scope>
    <source>
        <strain evidence="11 12">DSM 24105</strain>
    </source>
</reference>
<reference evidence="10" key="1">
    <citation type="journal article" date="2014" name="Int. J. Syst. Evol. Microbiol.">
        <title>Complete genome of a new Firmicutes species belonging to the dominant human colonic microbiota ('Ruminococcus bicirculans') reveals two chromosomes and a selective capacity to utilize plant glucans.</title>
        <authorList>
            <consortium name="NISC Comparative Sequencing Program"/>
            <person name="Wegmann U."/>
            <person name="Louis P."/>
            <person name="Goesmann A."/>
            <person name="Henrissat B."/>
            <person name="Duncan S.H."/>
            <person name="Flint H.J."/>
        </authorList>
    </citation>
    <scope>NUCLEOTIDE SEQUENCE</scope>
    <source>
        <strain evidence="10">NBRC 107710</strain>
    </source>
</reference>
<dbReference type="RefSeq" id="WP_284211467.1">
    <property type="nucleotide sequence ID" value="NZ_BSPG01000012.1"/>
</dbReference>
<evidence type="ECO:0000256" key="2">
    <source>
        <dbReference type="ARBA" id="ARBA00022519"/>
    </source>
</evidence>
<dbReference type="GO" id="GO:0007165">
    <property type="term" value="P:signal transduction"/>
    <property type="evidence" value="ECO:0007669"/>
    <property type="project" value="UniProtKB-KW"/>
</dbReference>
<dbReference type="PROSITE" id="PS50885">
    <property type="entry name" value="HAMP"/>
    <property type="match status" value="1"/>
</dbReference>
<dbReference type="InterPro" id="IPR000727">
    <property type="entry name" value="T_SNARE_dom"/>
</dbReference>
<evidence type="ECO:0000313" key="11">
    <source>
        <dbReference type="EMBL" id="MBB3902151.1"/>
    </source>
</evidence>
<dbReference type="EMBL" id="JACIDN010000003">
    <property type="protein sequence ID" value="MBB3902151.1"/>
    <property type="molecule type" value="Genomic_DNA"/>
</dbReference>
<keyword evidence="6" id="KW-1133">Transmembrane helix</keyword>
<gene>
    <name evidence="10" type="ORF">GCM10007884_25360</name>
    <name evidence="11" type="ORF">GGR33_001646</name>
</gene>
<feature type="domain" description="HAMP" evidence="9">
    <location>
        <begin position="325"/>
        <end position="378"/>
    </location>
</feature>
<dbReference type="Proteomes" id="UP001156881">
    <property type="component" value="Unassembled WGS sequence"/>
</dbReference>
<evidence type="ECO:0000256" key="4">
    <source>
        <dbReference type="ARBA" id="ARBA00029447"/>
    </source>
</evidence>
<dbReference type="EMBL" id="BSPG01000012">
    <property type="protein sequence ID" value="GLS44548.1"/>
    <property type="molecule type" value="Genomic_DNA"/>
</dbReference>
<dbReference type="PROSITE" id="PS50192">
    <property type="entry name" value="T_SNARE"/>
    <property type="match status" value="1"/>
</dbReference>
<evidence type="ECO:0000313" key="10">
    <source>
        <dbReference type="EMBL" id="GLS44548.1"/>
    </source>
</evidence>
<keyword evidence="6" id="KW-0472">Membrane</keyword>
<evidence type="ECO:0000259" key="9">
    <source>
        <dbReference type="PROSITE" id="PS50885"/>
    </source>
</evidence>
<dbReference type="CDD" id="cd06225">
    <property type="entry name" value="HAMP"/>
    <property type="match status" value="1"/>
</dbReference>
<feature type="domain" description="Methyl-accepting transducer" evidence="7">
    <location>
        <begin position="419"/>
        <end position="655"/>
    </location>
</feature>
<dbReference type="PANTHER" id="PTHR32089">
    <property type="entry name" value="METHYL-ACCEPTING CHEMOTAXIS PROTEIN MCPB"/>
    <property type="match status" value="1"/>
</dbReference>
<evidence type="ECO:0000256" key="6">
    <source>
        <dbReference type="SAM" id="Phobius"/>
    </source>
</evidence>
<dbReference type="PANTHER" id="PTHR32089:SF112">
    <property type="entry name" value="LYSOZYME-LIKE PROTEIN-RELATED"/>
    <property type="match status" value="1"/>
</dbReference>
<dbReference type="Pfam" id="PF00672">
    <property type="entry name" value="HAMP"/>
    <property type="match status" value="1"/>
</dbReference>
<comment type="subcellular location">
    <subcellularLocation>
        <location evidence="1">Cell inner membrane</location>
        <topology evidence="1">Multi-pass membrane protein</topology>
    </subcellularLocation>
</comment>
<evidence type="ECO:0000259" key="8">
    <source>
        <dbReference type="PROSITE" id="PS50192"/>
    </source>
</evidence>
<dbReference type="Pfam" id="PF00015">
    <property type="entry name" value="MCPsignal"/>
    <property type="match status" value="1"/>
</dbReference>
<dbReference type="SMART" id="SM00283">
    <property type="entry name" value="MA"/>
    <property type="match status" value="1"/>
</dbReference>
<feature type="domain" description="T-SNARE coiled-coil homology" evidence="8">
    <location>
        <begin position="571"/>
        <end position="633"/>
    </location>
</feature>
<evidence type="ECO:0000259" key="7">
    <source>
        <dbReference type="PROSITE" id="PS50111"/>
    </source>
</evidence>
<evidence type="ECO:0000256" key="5">
    <source>
        <dbReference type="PROSITE-ProRule" id="PRU00284"/>
    </source>
</evidence>
<dbReference type="GO" id="GO:0005886">
    <property type="term" value="C:plasma membrane"/>
    <property type="evidence" value="ECO:0007669"/>
    <property type="project" value="UniProtKB-SubCell"/>
</dbReference>
<dbReference type="Proteomes" id="UP000517759">
    <property type="component" value="Unassembled WGS sequence"/>
</dbReference>
<evidence type="ECO:0000313" key="12">
    <source>
        <dbReference type="Proteomes" id="UP000517759"/>
    </source>
</evidence>
<dbReference type="Gene3D" id="1.10.287.950">
    <property type="entry name" value="Methyl-accepting chemotaxis protein"/>
    <property type="match status" value="1"/>
</dbReference>
<keyword evidence="2" id="KW-0997">Cell inner membrane</keyword>
<reference evidence="10" key="4">
    <citation type="submission" date="2023-01" db="EMBL/GenBank/DDBJ databases">
        <title>Draft genome sequence of Methylobacterium brachythecii strain NBRC 107710.</title>
        <authorList>
            <person name="Sun Q."/>
            <person name="Mori K."/>
        </authorList>
    </citation>
    <scope>NUCLEOTIDE SEQUENCE</scope>
    <source>
        <strain evidence="10">NBRC 107710</strain>
    </source>
</reference>
<comment type="similarity">
    <text evidence="4">Belongs to the methyl-accepting chemotaxis (MCP) protein family.</text>
</comment>
<evidence type="ECO:0000313" key="13">
    <source>
        <dbReference type="Proteomes" id="UP001156881"/>
    </source>
</evidence>
<dbReference type="InterPro" id="IPR004089">
    <property type="entry name" value="MCPsignal_dom"/>
</dbReference>
<comment type="caution">
    <text evidence="11">The sequence shown here is derived from an EMBL/GenBank/DDBJ whole genome shotgun (WGS) entry which is preliminary data.</text>
</comment>
<dbReference type="PROSITE" id="PS50111">
    <property type="entry name" value="CHEMOTAXIS_TRANSDUC_2"/>
    <property type="match status" value="1"/>
</dbReference>
<keyword evidence="3 5" id="KW-0807">Transducer</keyword>
<keyword evidence="13" id="KW-1185">Reference proteome</keyword>
<dbReference type="InterPro" id="IPR003660">
    <property type="entry name" value="HAMP_dom"/>
</dbReference>
<name>A0A7W6F6L3_9HYPH</name>
<sequence>MTIAVGDLVKAWNAVSSSAVAEQEALADKSVLEALQATRFEKSYTRGALLVSPVMENIRTKISATRLELDDAVAKLAKQAASITDPLILPLAEQVFADHRQLVALRTNVDEAMQKPLDARDATLVNRFSTQSDRLLTAFDDLSGGLSDRIKITAPDSRVLVNIKNAAWRTRATIGEAYTTLTQAVVQRKGLTSADLETIAAGVGKAEAHWSTVISETRRAKVPDVVTKAQAAAQAALFSQEGIAARNAVRDDLLHGKFSISVADYQADSNVRQRSVVTVAMAAMDQAIAVTEEAAGRAKADMIKAIGMIAMALIFSLGGFAITQYRVVGPLGAMNHAMSRLSGGDLDTAIPGAGRRDEIGAMAASVQVFKDNLVRSHALEEEASLARAGAETQRKHAMRQMADTFEGSVSGIIGAVTAAAAQLQSTARSMASTATATASQSVNVASAAEEASVNVNTVAAAAEQLGSSVQEIGRQVESSASLAQMAVSEAAQTGALVQNLSSAAAKIGDVVAMITTIAGQTNLLALNATIEAARAGEAGRGFAVVAAEVKALANQTAKATEEISGQIGQIQAAAGQAVGAIDGIAARIQEISGVATSISAAVEEQGAATQEIVRNVSQAAVGTSEVTDNIAGVAHAVEATGASAGQVLGAANELSRQSEALSDEVRHFLSGVRAA</sequence>
<reference evidence="13" key="2">
    <citation type="journal article" date="2019" name="Int. J. Syst. Evol. Microbiol.">
        <title>The Global Catalogue of Microorganisms (GCM) 10K type strain sequencing project: providing services to taxonomists for standard genome sequencing and annotation.</title>
        <authorList>
            <consortium name="The Broad Institute Genomics Platform"/>
            <consortium name="The Broad Institute Genome Sequencing Center for Infectious Disease"/>
            <person name="Wu L."/>
            <person name="Ma J."/>
        </authorList>
    </citation>
    <scope>NUCLEOTIDE SEQUENCE [LARGE SCALE GENOMIC DNA]</scope>
    <source>
        <strain evidence="13">NBRC 107710</strain>
    </source>
</reference>
<dbReference type="SMART" id="SM00304">
    <property type="entry name" value="HAMP"/>
    <property type="match status" value="1"/>
</dbReference>
<dbReference type="AlphaFoldDB" id="A0A7W6F6L3"/>
<keyword evidence="2" id="KW-1003">Cell membrane</keyword>
<evidence type="ECO:0000256" key="3">
    <source>
        <dbReference type="ARBA" id="ARBA00023224"/>
    </source>
</evidence>
<dbReference type="Gene3D" id="1.10.8.500">
    <property type="entry name" value="HAMP domain in histidine kinase"/>
    <property type="match status" value="1"/>
</dbReference>
<protein>
    <submittedName>
        <fullName evidence="11">Methyl-accepting chemotaxis protein</fullName>
    </submittedName>
</protein>
<dbReference type="SUPFAM" id="SSF58104">
    <property type="entry name" value="Methyl-accepting chemotaxis protein (MCP) signaling domain"/>
    <property type="match status" value="1"/>
</dbReference>
<proteinExistence type="inferred from homology"/>
<keyword evidence="6" id="KW-0812">Transmembrane</keyword>